<dbReference type="EMBL" id="BMHB01000001">
    <property type="protein sequence ID" value="GGI13793.1"/>
    <property type="molecule type" value="Genomic_DNA"/>
</dbReference>
<dbReference type="RefSeq" id="WP_087998342.1">
    <property type="nucleotide sequence ID" value="NZ_BMHB01000001.1"/>
</dbReference>
<dbReference type="EC" id="5.3.1.23" evidence="6"/>
<dbReference type="InterPro" id="IPR037171">
    <property type="entry name" value="NagB/RpiA_transferase-like"/>
</dbReference>
<evidence type="ECO:0000256" key="1">
    <source>
        <dbReference type="ARBA" id="ARBA00011738"/>
    </source>
</evidence>
<feature type="binding site" evidence="6">
    <location>
        <begin position="250"/>
        <end position="251"/>
    </location>
    <ligand>
        <name>substrate</name>
    </ligand>
</feature>
<proteinExistence type="inferred from homology"/>
<dbReference type="InterPro" id="IPR042529">
    <property type="entry name" value="IF_2B-like_C"/>
</dbReference>
<dbReference type="InterPro" id="IPR000649">
    <property type="entry name" value="IF-2B-related"/>
</dbReference>
<keyword evidence="4 6" id="KW-0413">Isomerase</keyword>
<feature type="site" description="Transition state stabilizer" evidence="6">
    <location>
        <position position="160"/>
    </location>
</feature>
<dbReference type="InterPro" id="IPR005251">
    <property type="entry name" value="IF-M1Pi"/>
</dbReference>
<dbReference type="NCBIfam" id="TIGR00512">
    <property type="entry name" value="salvage_mtnA"/>
    <property type="match status" value="1"/>
</dbReference>
<dbReference type="NCBIfam" id="TIGR00524">
    <property type="entry name" value="eIF-2B_rel"/>
    <property type="match status" value="1"/>
</dbReference>
<dbReference type="InterPro" id="IPR011559">
    <property type="entry name" value="Initiation_fac_2B_a/b/d"/>
</dbReference>
<dbReference type="NCBIfam" id="NF004326">
    <property type="entry name" value="PRK05720.1"/>
    <property type="match status" value="1"/>
</dbReference>
<dbReference type="FunFam" id="1.20.120.420:FF:000003">
    <property type="entry name" value="Methylthioribose-1-phosphate isomerase"/>
    <property type="match status" value="1"/>
</dbReference>
<comment type="function">
    <text evidence="6">Catalyzes the interconversion of methylthioribose-1-phosphate (MTR-1-P) into methylthioribulose-1-phosphate (MTRu-1-P).</text>
</comment>
<feature type="binding site" evidence="6">
    <location>
        <position position="199"/>
    </location>
    <ligand>
        <name>substrate</name>
    </ligand>
</feature>
<feature type="binding site" evidence="6">
    <location>
        <position position="94"/>
    </location>
    <ligand>
        <name>substrate</name>
    </ligand>
</feature>
<dbReference type="GO" id="GO:0019509">
    <property type="term" value="P:L-methionine salvage from methylthioadenosine"/>
    <property type="evidence" value="ECO:0007669"/>
    <property type="project" value="UniProtKB-UniRule"/>
</dbReference>
<gene>
    <name evidence="7" type="primary">mtnA2</name>
    <name evidence="6" type="synonym">mtnA</name>
    <name evidence="7" type="ORF">GCM10007380_19690</name>
</gene>
<dbReference type="UniPathway" id="UPA00904">
    <property type="reaction ID" value="UER00874"/>
</dbReference>
<feature type="binding site" evidence="6">
    <location>
        <begin position="51"/>
        <end position="53"/>
    </location>
    <ligand>
        <name>substrate</name>
    </ligand>
</feature>
<protein>
    <recommendedName>
        <fullName evidence="6">Methylthioribose-1-phosphate isomerase</fullName>
        <shortName evidence="6">M1Pi</shortName>
        <shortName evidence="6">MTR-1-P isomerase</shortName>
        <ecNumber evidence="6">5.3.1.23</ecNumber>
    </recommendedName>
    <alternativeName>
        <fullName evidence="6">S-methyl-5-thioribose-1-phosphate isomerase</fullName>
    </alternativeName>
</protein>
<organism evidence="7 8">
    <name type="scientific">Gottfriedia solisilvae</name>
    <dbReference type="NCBI Taxonomy" id="1516104"/>
    <lineage>
        <taxon>Bacteria</taxon>
        <taxon>Bacillati</taxon>
        <taxon>Bacillota</taxon>
        <taxon>Bacilli</taxon>
        <taxon>Bacillales</taxon>
        <taxon>Bacillaceae</taxon>
        <taxon>Gottfriedia</taxon>
    </lineage>
</organism>
<evidence type="ECO:0000313" key="8">
    <source>
        <dbReference type="Proteomes" id="UP000626244"/>
    </source>
</evidence>
<dbReference type="PANTHER" id="PTHR43475">
    <property type="entry name" value="METHYLTHIORIBOSE-1-PHOSPHATE ISOMERASE"/>
    <property type="match status" value="1"/>
</dbReference>
<comment type="similarity">
    <text evidence="6">Belongs to the EIF-2B alpha/beta/delta subunits family. MtnA subfamily.</text>
</comment>
<keyword evidence="2 6" id="KW-0028">Amino-acid biosynthesis</keyword>
<dbReference type="AlphaFoldDB" id="A0A8J3AI42"/>
<reference evidence="8" key="1">
    <citation type="journal article" date="2019" name="Int. J. Syst. Evol. Microbiol.">
        <title>The Global Catalogue of Microorganisms (GCM) 10K type strain sequencing project: providing services to taxonomists for standard genome sequencing and annotation.</title>
        <authorList>
            <consortium name="The Broad Institute Genomics Platform"/>
            <consortium name="The Broad Institute Genome Sequencing Center for Infectious Disease"/>
            <person name="Wu L."/>
            <person name="Ma J."/>
        </authorList>
    </citation>
    <scope>NUCLEOTIDE SEQUENCE [LARGE SCALE GENOMIC DNA]</scope>
    <source>
        <strain evidence="8">CGMCC 1.14993</strain>
    </source>
</reference>
<dbReference type="SUPFAM" id="SSF100950">
    <property type="entry name" value="NagB/RpiA/CoA transferase-like"/>
    <property type="match status" value="1"/>
</dbReference>
<evidence type="ECO:0000256" key="6">
    <source>
        <dbReference type="HAMAP-Rule" id="MF_01678"/>
    </source>
</evidence>
<evidence type="ECO:0000256" key="5">
    <source>
        <dbReference type="ARBA" id="ARBA00052401"/>
    </source>
</evidence>
<name>A0A8J3AI42_9BACI</name>
<comment type="pathway">
    <text evidence="6">Amino-acid biosynthesis; L-methionine biosynthesis via salvage pathway; L-methionine from S-methyl-5-thio-alpha-D-ribose 1-phosphate: step 1/6.</text>
</comment>
<keyword evidence="8" id="KW-1185">Reference proteome</keyword>
<dbReference type="OrthoDB" id="9803436at2"/>
<evidence type="ECO:0000313" key="7">
    <source>
        <dbReference type="EMBL" id="GGI13793.1"/>
    </source>
</evidence>
<dbReference type="InterPro" id="IPR027363">
    <property type="entry name" value="M1Pi_N"/>
</dbReference>
<dbReference type="HAMAP" id="MF_01678">
    <property type="entry name" value="Salvage_MtnA"/>
    <property type="match status" value="1"/>
</dbReference>
<dbReference type="GO" id="GO:0046523">
    <property type="term" value="F:S-methyl-5-thioribose-1-phosphate isomerase activity"/>
    <property type="evidence" value="ECO:0007669"/>
    <property type="project" value="UniProtKB-UniRule"/>
</dbReference>
<dbReference type="Gene3D" id="3.40.50.10470">
    <property type="entry name" value="Translation initiation factor eif-2b, domain 2"/>
    <property type="match status" value="1"/>
</dbReference>
<feature type="active site" description="Proton donor" evidence="6">
    <location>
        <position position="240"/>
    </location>
</feature>
<dbReference type="Gene3D" id="1.20.120.420">
    <property type="entry name" value="translation initiation factor eif-2b, domain 1"/>
    <property type="match status" value="1"/>
</dbReference>
<accession>A0A8J3AI42</accession>
<comment type="caution">
    <text evidence="7">The sequence shown here is derived from an EMBL/GenBank/DDBJ whole genome shotgun (WGS) entry which is preliminary data.</text>
</comment>
<comment type="catalytic activity">
    <reaction evidence="5 6">
        <text>5-(methylsulfanyl)-alpha-D-ribose 1-phosphate = 5-(methylsulfanyl)-D-ribulose 1-phosphate</text>
        <dbReference type="Rhea" id="RHEA:19989"/>
        <dbReference type="ChEBI" id="CHEBI:58533"/>
        <dbReference type="ChEBI" id="CHEBI:58548"/>
        <dbReference type="EC" id="5.3.1.23"/>
    </reaction>
</comment>
<dbReference type="FunFam" id="3.40.50.10470:FF:000006">
    <property type="entry name" value="Methylthioribose-1-phosphate isomerase"/>
    <property type="match status" value="1"/>
</dbReference>
<keyword evidence="3 6" id="KW-0486">Methionine biosynthesis</keyword>
<dbReference type="Pfam" id="PF01008">
    <property type="entry name" value="IF-2B"/>
    <property type="match status" value="1"/>
</dbReference>
<evidence type="ECO:0000256" key="3">
    <source>
        <dbReference type="ARBA" id="ARBA00023167"/>
    </source>
</evidence>
<evidence type="ECO:0000256" key="2">
    <source>
        <dbReference type="ARBA" id="ARBA00022605"/>
    </source>
</evidence>
<dbReference type="Proteomes" id="UP000626244">
    <property type="component" value="Unassembled WGS sequence"/>
</dbReference>
<evidence type="ECO:0000256" key="4">
    <source>
        <dbReference type="ARBA" id="ARBA00023235"/>
    </source>
</evidence>
<dbReference type="PANTHER" id="PTHR43475:SF4">
    <property type="entry name" value="METHYLTHIORIBOSE-1-PHOSPHATE ISOMERASE"/>
    <property type="match status" value="1"/>
</dbReference>
<sequence>MTTLQQIPESLQWNGETLNILDQTKLPLEIVYIEATSLQDVREAIVKLQVRGAPAIGLAAAYGLYLGVRDIETDKIEEFREQSRRFADELISARPTAVNLAWAVEKLLQLSSDAQSVAEAKFIIMEEAIKLHLADEATCKEIGENALTLLHDGAAVLTHCNAGSIATSRYGTALAPLHLAKEKGWEISAFATETRPVFQGARLTSWELKQSGIPVTLLTDNMVGYLLQNKKVDAIIVGADRITANGDTANKIGTLQLAILANYYQIPFYVAAPLSTIDISIETGKEIVIEQRDRSEVTNIGDLQIAPDGIDVLNPAFDVTPNELITAIITENGIVTSNYRETFLRWGNEE</sequence>
<comment type="subunit">
    <text evidence="1 6">Homodimer.</text>
</comment>